<evidence type="ECO:0000313" key="7">
    <source>
        <dbReference type="Proteomes" id="UP000014760"/>
    </source>
</evidence>
<dbReference type="GO" id="GO:0005829">
    <property type="term" value="C:cytosol"/>
    <property type="evidence" value="ECO:0007669"/>
    <property type="project" value="UniProtKB-ARBA"/>
</dbReference>
<evidence type="ECO:0000256" key="3">
    <source>
        <dbReference type="SAM" id="MobiDB-lite"/>
    </source>
</evidence>
<dbReference type="Pfam" id="PF00248">
    <property type="entry name" value="Aldo_ket_red"/>
    <property type="match status" value="1"/>
</dbReference>
<accession>R7V6N9</accession>
<reference evidence="6" key="3">
    <citation type="submission" date="2015-06" db="UniProtKB">
        <authorList>
            <consortium name="EnsemblMetazoa"/>
        </authorList>
    </citation>
    <scope>IDENTIFICATION</scope>
</reference>
<evidence type="ECO:0000313" key="6">
    <source>
        <dbReference type="EnsemblMetazoa" id="CapteP157900"/>
    </source>
</evidence>
<dbReference type="OMA" id="QICEICI"/>
<evidence type="ECO:0000256" key="2">
    <source>
        <dbReference type="ARBA" id="ARBA00038157"/>
    </source>
</evidence>
<dbReference type="STRING" id="283909.R7V6N9"/>
<dbReference type="InterPro" id="IPR036812">
    <property type="entry name" value="NAD(P)_OxRdtase_dom_sf"/>
</dbReference>
<dbReference type="AlphaFoldDB" id="R7V6N9"/>
<feature type="domain" description="NADP-dependent oxidoreductase" evidence="4">
    <location>
        <begin position="22"/>
        <end position="336"/>
    </location>
</feature>
<name>R7V6N9_CAPTE</name>
<sequence length="358" mass="40228">MSLVSKMAYNFLGPSGLKVSNLCLGTMLFGPSKAGRPSCTESESHALMDRYVELGGNFIDTADMYQNGVSEEIIGRWLKKQKRESLVLTTKFGRTMDSKNPNCKGGSRKHIMSSIEKSLKRLQTAYIDIYMMHLPDDGCPLEETLSALNDLVRDGRVRYLALSNAKGWQLQKAVEMSRYRNWEKIICIESQYSLLCRSPEWEVLDVCKHEGLGFLPWSPLKGGWLSGKMKREAPPGEDSRVGWASAKSGRAHHSHPSWAFFNESEQAWSTIDKVQEIAARHDRSIPQVALRWLLQKPCVPSVVIGPRTIEHLESNMAAASGWVLSADEMAELDAVSDPHPPYPYDSYLVGPNEDRQRP</sequence>
<dbReference type="Gene3D" id="3.20.20.100">
    <property type="entry name" value="NADP-dependent oxidoreductase domain"/>
    <property type="match status" value="1"/>
</dbReference>
<reference evidence="7" key="1">
    <citation type="submission" date="2012-12" db="EMBL/GenBank/DDBJ databases">
        <authorList>
            <person name="Hellsten U."/>
            <person name="Grimwood J."/>
            <person name="Chapman J.A."/>
            <person name="Shapiro H."/>
            <person name="Aerts A."/>
            <person name="Otillar R.P."/>
            <person name="Terry A.Y."/>
            <person name="Boore J.L."/>
            <person name="Simakov O."/>
            <person name="Marletaz F."/>
            <person name="Cho S.-J."/>
            <person name="Edsinger-Gonzales E."/>
            <person name="Havlak P."/>
            <person name="Kuo D.-H."/>
            <person name="Larsson T."/>
            <person name="Lv J."/>
            <person name="Arendt D."/>
            <person name="Savage R."/>
            <person name="Osoegawa K."/>
            <person name="de Jong P."/>
            <person name="Lindberg D.R."/>
            <person name="Seaver E.C."/>
            <person name="Weisblat D.A."/>
            <person name="Putnam N.H."/>
            <person name="Grigoriev I.V."/>
            <person name="Rokhsar D.S."/>
        </authorList>
    </citation>
    <scope>NUCLEOTIDE SEQUENCE</scope>
    <source>
        <strain evidence="7">I ESC-2004</strain>
    </source>
</reference>
<proteinExistence type="inferred from homology"/>
<dbReference type="PANTHER" id="PTHR43364:SF4">
    <property type="entry name" value="NAD(P)-LINKED OXIDOREDUCTASE SUPERFAMILY PROTEIN"/>
    <property type="match status" value="1"/>
</dbReference>
<dbReference type="InterPro" id="IPR023210">
    <property type="entry name" value="NADP_OxRdtase_dom"/>
</dbReference>
<dbReference type="PRINTS" id="PR00069">
    <property type="entry name" value="ALDKETRDTASE"/>
</dbReference>
<protein>
    <recommendedName>
        <fullName evidence="4">NADP-dependent oxidoreductase domain-containing protein</fullName>
    </recommendedName>
</protein>
<dbReference type="GO" id="GO:0016491">
    <property type="term" value="F:oxidoreductase activity"/>
    <property type="evidence" value="ECO:0007669"/>
    <property type="project" value="UniProtKB-KW"/>
</dbReference>
<dbReference type="InterPro" id="IPR020471">
    <property type="entry name" value="AKR"/>
</dbReference>
<dbReference type="EnsemblMetazoa" id="CapteT157900">
    <property type="protein sequence ID" value="CapteP157900"/>
    <property type="gene ID" value="CapteG157900"/>
</dbReference>
<organism evidence="5">
    <name type="scientific">Capitella teleta</name>
    <name type="common">Polychaete worm</name>
    <dbReference type="NCBI Taxonomy" id="283909"/>
    <lineage>
        <taxon>Eukaryota</taxon>
        <taxon>Metazoa</taxon>
        <taxon>Spiralia</taxon>
        <taxon>Lophotrochozoa</taxon>
        <taxon>Annelida</taxon>
        <taxon>Polychaeta</taxon>
        <taxon>Sedentaria</taxon>
        <taxon>Scolecida</taxon>
        <taxon>Capitellidae</taxon>
        <taxon>Capitella</taxon>
    </lineage>
</organism>
<keyword evidence="7" id="KW-1185">Reference proteome</keyword>
<keyword evidence="1" id="KW-0560">Oxidoreductase</keyword>
<dbReference type="SUPFAM" id="SSF51430">
    <property type="entry name" value="NAD(P)-linked oxidoreductase"/>
    <property type="match status" value="1"/>
</dbReference>
<feature type="region of interest" description="Disordered" evidence="3">
    <location>
        <begin position="334"/>
        <end position="358"/>
    </location>
</feature>
<dbReference type="HOGENOM" id="CLU_023205_2_0_1"/>
<dbReference type="CDD" id="cd19081">
    <property type="entry name" value="AKR_AKR9C1"/>
    <property type="match status" value="1"/>
</dbReference>
<dbReference type="EMBL" id="AMQN01004940">
    <property type="status" value="NOT_ANNOTATED_CDS"/>
    <property type="molecule type" value="Genomic_DNA"/>
</dbReference>
<dbReference type="OrthoDB" id="48988at2759"/>
<dbReference type="EMBL" id="KB294746">
    <property type="protein sequence ID" value="ELU14122.1"/>
    <property type="molecule type" value="Genomic_DNA"/>
</dbReference>
<evidence type="ECO:0000259" key="4">
    <source>
        <dbReference type="Pfam" id="PF00248"/>
    </source>
</evidence>
<comment type="similarity">
    <text evidence="2">Belongs to the aldo/keto reductase family. Aldo/keto reductase 2 subfamily.</text>
</comment>
<dbReference type="InterPro" id="IPR050523">
    <property type="entry name" value="AKR_Detox_Biosynth"/>
</dbReference>
<evidence type="ECO:0000313" key="5">
    <source>
        <dbReference type="EMBL" id="ELU14122.1"/>
    </source>
</evidence>
<reference evidence="5 7" key="2">
    <citation type="journal article" date="2013" name="Nature">
        <title>Insights into bilaterian evolution from three spiralian genomes.</title>
        <authorList>
            <person name="Simakov O."/>
            <person name="Marletaz F."/>
            <person name="Cho S.J."/>
            <person name="Edsinger-Gonzales E."/>
            <person name="Havlak P."/>
            <person name="Hellsten U."/>
            <person name="Kuo D.H."/>
            <person name="Larsson T."/>
            <person name="Lv J."/>
            <person name="Arendt D."/>
            <person name="Savage R."/>
            <person name="Osoegawa K."/>
            <person name="de Jong P."/>
            <person name="Grimwood J."/>
            <person name="Chapman J.A."/>
            <person name="Shapiro H."/>
            <person name="Aerts A."/>
            <person name="Otillar R.P."/>
            <person name="Terry A.Y."/>
            <person name="Boore J.L."/>
            <person name="Grigoriev I.V."/>
            <person name="Lindberg D.R."/>
            <person name="Seaver E.C."/>
            <person name="Weisblat D.A."/>
            <person name="Putnam N.H."/>
            <person name="Rokhsar D.S."/>
        </authorList>
    </citation>
    <scope>NUCLEOTIDE SEQUENCE</scope>
    <source>
        <strain evidence="5 7">I ESC-2004</strain>
    </source>
</reference>
<evidence type="ECO:0000256" key="1">
    <source>
        <dbReference type="ARBA" id="ARBA00023002"/>
    </source>
</evidence>
<gene>
    <name evidence="5" type="ORF">CAPTEDRAFT_157900</name>
</gene>
<dbReference type="Proteomes" id="UP000014760">
    <property type="component" value="Unassembled WGS sequence"/>
</dbReference>
<dbReference type="PANTHER" id="PTHR43364">
    <property type="entry name" value="NADH-SPECIFIC METHYLGLYOXAL REDUCTASE-RELATED"/>
    <property type="match status" value="1"/>
</dbReference>
<dbReference type="FunFam" id="3.20.20.100:FF:000004">
    <property type="entry name" value="Oxidoreductase, aldo/keto reductase"/>
    <property type="match status" value="1"/>
</dbReference>